<keyword evidence="3 9" id="KW-0540">Nuclease</keyword>
<accession>A0A6G7GMN9</accession>
<dbReference type="Pfam" id="PF09827">
    <property type="entry name" value="CRISPR_Cas2"/>
    <property type="match status" value="1"/>
</dbReference>
<evidence type="ECO:0000313" key="10">
    <source>
        <dbReference type="EMBL" id="QII10701.1"/>
    </source>
</evidence>
<proteinExistence type="inferred from homology"/>
<evidence type="ECO:0000256" key="6">
    <source>
        <dbReference type="ARBA" id="ARBA00022801"/>
    </source>
</evidence>
<dbReference type="AlphaFoldDB" id="A0A6G7GMN9"/>
<evidence type="ECO:0000256" key="4">
    <source>
        <dbReference type="ARBA" id="ARBA00022723"/>
    </source>
</evidence>
<keyword evidence="4 9" id="KW-0479">Metal-binding</keyword>
<comment type="subunit">
    <text evidence="9">Homodimer, forms a heterotetramer with a Cas1 homodimer.</text>
</comment>
<dbReference type="HAMAP" id="MF_01471">
    <property type="entry name" value="Cas2"/>
    <property type="match status" value="1"/>
</dbReference>
<dbReference type="PANTHER" id="PTHR34405:SF1">
    <property type="entry name" value="CRISPR-ASSOCIATED ENDORIBONUCLEASE CAS2"/>
    <property type="match status" value="1"/>
</dbReference>
<evidence type="ECO:0000256" key="3">
    <source>
        <dbReference type="ARBA" id="ARBA00022722"/>
    </source>
</evidence>
<sequence>MFVILYYDVNSKRCGKMVKACRKYLQWVQNSVFEGEISEAAYEKMILELKKIIKDEDNDSIIVYKFRQMKYYDRCVYGLDKKDDIQFI</sequence>
<dbReference type="RefSeq" id="WP_164994624.1">
    <property type="nucleotide sequence ID" value="NZ_CP049055.1"/>
</dbReference>
<dbReference type="SUPFAM" id="SSF143430">
    <property type="entry name" value="TTP0101/SSO1404-like"/>
    <property type="match status" value="1"/>
</dbReference>
<dbReference type="EC" id="3.1.-.-" evidence="9"/>
<dbReference type="PANTHER" id="PTHR34405">
    <property type="entry name" value="CRISPR-ASSOCIATED ENDORIBONUCLEASE CAS2"/>
    <property type="match status" value="1"/>
</dbReference>
<dbReference type="Gene3D" id="3.30.70.240">
    <property type="match status" value="1"/>
</dbReference>
<dbReference type="GO" id="GO:0051607">
    <property type="term" value="P:defense response to virus"/>
    <property type="evidence" value="ECO:0007669"/>
    <property type="project" value="UniProtKB-UniRule"/>
</dbReference>
<keyword evidence="7 9" id="KW-0460">Magnesium</keyword>
<comment type="function">
    <text evidence="9">CRISPR (clustered regularly interspaced short palindromic repeat), is an adaptive immune system that provides protection against mobile genetic elements (viruses, transposable elements and conjugative plasmids). CRISPR clusters contain sequences complementary to antecedent mobile elements and target invading nucleic acids. CRISPR clusters are transcribed and processed into CRISPR RNA (crRNA). Functions as a ssRNA-specific endoribonuclease. Involved in the integration of spacer DNA into the CRISPR cassette.</text>
</comment>
<evidence type="ECO:0000256" key="9">
    <source>
        <dbReference type="HAMAP-Rule" id="MF_01471"/>
    </source>
</evidence>
<dbReference type="NCBIfam" id="TIGR01573">
    <property type="entry name" value="cas2"/>
    <property type="match status" value="1"/>
</dbReference>
<comment type="cofactor">
    <cofactor evidence="1 9">
        <name>Mg(2+)</name>
        <dbReference type="ChEBI" id="CHEBI:18420"/>
    </cofactor>
</comment>
<dbReference type="GO" id="GO:0016787">
    <property type="term" value="F:hydrolase activity"/>
    <property type="evidence" value="ECO:0007669"/>
    <property type="project" value="UniProtKB-KW"/>
</dbReference>
<keyword evidence="5 9" id="KW-0255">Endonuclease</keyword>
<evidence type="ECO:0000256" key="8">
    <source>
        <dbReference type="ARBA" id="ARBA00023118"/>
    </source>
</evidence>
<evidence type="ECO:0000313" key="11">
    <source>
        <dbReference type="Proteomes" id="UP000501926"/>
    </source>
</evidence>
<dbReference type="Proteomes" id="UP000501926">
    <property type="component" value="Chromosome"/>
</dbReference>
<dbReference type="InterPro" id="IPR019199">
    <property type="entry name" value="Virulence_VapD/CRISPR_Cas2"/>
</dbReference>
<dbReference type="EMBL" id="CP049055">
    <property type="protein sequence ID" value="QII10701.1"/>
    <property type="molecule type" value="Genomic_DNA"/>
</dbReference>
<dbReference type="GO" id="GO:0043571">
    <property type="term" value="P:maintenance of CRISPR repeat elements"/>
    <property type="evidence" value="ECO:0007669"/>
    <property type="project" value="UniProtKB-UniRule"/>
</dbReference>
<organism evidence="10 11">
    <name type="scientific">Kuenenia stuttgartiensis</name>
    <dbReference type="NCBI Taxonomy" id="174633"/>
    <lineage>
        <taxon>Bacteria</taxon>
        <taxon>Pseudomonadati</taxon>
        <taxon>Planctomycetota</taxon>
        <taxon>Candidatus Brocadiia</taxon>
        <taxon>Candidatus Brocadiales</taxon>
        <taxon>Candidatus Brocadiaceae</taxon>
        <taxon>Candidatus Kuenenia</taxon>
    </lineage>
</organism>
<evidence type="ECO:0000256" key="7">
    <source>
        <dbReference type="ARBA" id="ARBA00022842"/>
    </source>
</evidence>
<dbReference type="InterPro" id="IPR021127">
    <property type="entry name" value="CRISPR_associated_Cas2"/>
</dbReference>
<evidence type="ECO:0000256" key="5">
    <source>
        <dbReference type="ARBA" id="ARBA00022759"/>
    </source>
</evidence>
<dbReference type="GO" id="GO:0046872">
    <property type="term" value="F:metal ion binding"/>
    <property type="evidence" value="ECO:0007669"/>
    <property type="project" value="UniProtKB-UniRule"/>
</dbReference>
<feature type="binding site" evidence="9">
    <location>
        <position position="8"/>
    </location>
    <ligand>
        <name>Mg(2+)</name>
        <dbReference type="ChEBI" id="CHEBI:18420"/>
        <note>catalytic</note>
    </ligand>
</feature>
<evidence type="ECO:0000256" key="1">
    <source>
        <dbReference type="ARBA" id="ARBA00001946"/>
    </source>
</evidence>
<comment type="similarity">
    <text evidence="2 9">Belongs to the CRISPR-associated endoribonuclease Cas2 protein family.</text>
</comment>
<dbReference type="CDD" id="cd09725">
    <property type="entry name" value="Cas2_I_II_III"/>
    <property type="match status" value="1"/>
</dbReference>
<reference evidence="10 11" key="1">
    <citation type="submission" date="2020-02" db="EMBL/GenBank/DDBJ databases">
        <title>Newly sequenced genome of strain CSTR1 showed variability in Candidatus Kuenenia stuttgartiensis genomes.</title>
        <authorList>
            <person name="Ding C."/>
            <person name="Adrian L."/>
        </authorList>
    </citation>
    <scope>NUCLEOTIDE SEQUENCE [LARGE SCALE GENOMIC DNA]</scope>
    <source>
        <strain evidence="10 11">CSTR1</strain>
    </source>
</reference>
<evidence type="ECO:0000256" key="2">
    <source>
        <dbReference type="ARBA" id="ARBA00009959"/>
    </source>
</evidence>
<keyword evidence="6 9" id="KW-0378">Hydrolase</keyword>
<name>A0A6G7GMN9_KUEST</name>
<protein>
    <recommendedName>
        <fullName evidence="9">CRISPR-associated endoribonuclease Cas2</fullName>
        <ecNumber evidence="9">3.1.-.-</ecNumber>
    </recommendedName>
</protein>
<gene>
    <name evidence="10" type="primary">cas</name>
    <name evidence="9" type="synonym">cas2</name>
    <name evidence="10" type="ORF">KsCSTR_13220</name>
</gene>
<keyword evidence="8 9" id="KW-0051">Antiviral defense</keyword>
<dbReference type="GO" id="GO:0004521">
    <property type="term" value="F:RNA endonuclease activity"/>
    <property type="evidence" value="ECO:0007669"/>
    <property type="project" value="InterPro"/>
</dbReference>